<gene>
    <name evidence="2" type="ORF">S01H1_30190</name>
</gene>
<feature type="transmembrane region" description="Helical" evidence="1">
    <location>
        <begin position="85"/>
        <end position="105"/>
    </location>
</feature>
<dbReference type="PANTHER" id="PTHR32063">
    <property type="match status" value="1"/>
</dbReference>
<organism evidence="2">
    <name type="scientific">marine sediment metagenome</name>
    <dbReference type="NCBI Taxonomy" id="412755"/>
    <lineage>
        <taxon>unclassified sequences</taxon>
        <taxon>metagenomes</taxon>
        <taxon>ecological metagenomes</taxon>
    </lineage>
</organism>
<feature type="transmembrane region" description="Helical" evidence="1">
    <location>
        <begin position="12"/>
        <end position="34"/>
    </location>
</feature>
<dbReference type="SUPFAM" id="SSF82866">
    <property type="entry name" value="Multidrug efflux transporter AcrB transmembrane domain"/>
    <property type="match status" value="1"/>
</dbReference>
<dbReference type="PANTHER" id="PTHR32063:SF11">
    <property type="entry name" value="CATION OR DRUG EFFLUX SYSTEM PROTEIN"/>
    <property type="match status" value="1"/>
</dbReference>
<evidence type="ECO:0008006" key="3">
    <source>
        <dbReference type="Google" id="ProtNLM"/>
    </source>
</evidence>
<dbReference type="Pfam" id="PF00873">
    <property type="entry name" value="ACR_tran"/>
    <property type="match status" value="1"/>
</dbReference>
<evidence type="ECO:0000313" key="2">
    <source>
        <dbReference type="EMBL" id="GAF95826.1"/>
    </source>
</evidence>
<comment type="caution">
    <text evidence="2">The sequence shown here is derived from an EMBL/GenBank/DDBJ whole genome shotgun (WGS) entry which is preliminary data.</text>
</comment>
<dbReference type="GO" id="GO:0042910">
    <property type="term" value="F:xenobiotic transmembrane transporter activity"/>
    <property type="evidence" value="ECO:0007669"/>
    <property type="project" value="TreeGrafter"/>
</dbReference>
<keyword evidence="1" id="KW-1133">Transmembrane helix</keyword>
<feature type="transmembrane region" description="Helical" evidence="1">
    <location>
        <begin position="125"/>
        <end position="146"/>
    </location>
</feature>
<name>X0U900_9ZZZZ</name>
<feature type="transmembrane region" description="Helical" evidence="1">
    <location>
        <begin position="40"/>
        <end position="64"/>
    </location>
</feature>
<dbReference type="AlphaFoldDB" id="X0U900"/>
<keyword evidence="1" id="KW-0472">Membrane</keyword>
<evidence type="ECO:0000256" key="1">
    <source>
        <dbReference type="SAM" id="Phobius"/>
    </source>
</evidence>
<dbReference type="GO" id="GO:0005886">
    <property type="term" value="C:plasma membrane"/>
    <property type="evidence" value="ECO:0007669"/>
    <property type="project" value="TreeGrafter"/>
</dbReference>
<dbReference type="Gene3D" id="1.20.1640.10">
    <property type="entry name" value="Multidrug efflux transporter AcrB transmembrane domain"/>
    <property type="match status" value="1"/>
</dbReference>
<sequence length="158" mass="16891">LVLAAQYESWLLPLAVILIVPMCLLAAISGVWIAGSDNNIFTQIGLLVLVGLAAKNAILIVEFAKQREADGLPRTQAVLEAATQRLRPILMTSLAFILGVVPLLIGRGAGAEMRVALGTAVFSGMLGVTVFGIFFTPVFYSVIMWFGRKKDTKTSVVS</sequence>
<proteinExistence type="predicted"/>
<dbReference type="EMBL" id="BARS01018558">
    <property type="protein sequence ID" value="GAF95826.1"/>
    <property type="molecule type" value="Genomic_DNA"/>
</dbReference>
<protein>
    <recommendedName>
        <fullName evidence="3">Hydrophobe/amphiphile efflux-1 family RND transporter</fullName>
    </recommendedName>
</protein>
<feature type="non-terminal residue" evidence="2">
    <location>
        <position position="1"/>
    </location>
</feature>
<accession>X0U900</accession>
<dbReference type="InterPro" id="IPR001036">
    <property type="entry name" value="Acrflvin-R"/>
</dbReference>
<keyword evidence="1" id="KW-0812">Transmembrane</keyword>
<reference evidence="2" key="1">
    <citation type="journal article" date="2014" name="Front. Microbiol.">
        <title>High frequency of phylogenetically diverse reductive dehalogenase-homologous genes in deep subseafloor sedimentary metagenomes.</title>
        <authorList>
            <person name="Kawai M."/>
            <person name="Futagami T."/>
            <person name="Toyoda A."/>
            <person name="Takaki Y."/>
            <person name="Nishi S."/>
            <person name="Hori S."/>
            <person name="Arai W."/>
            <person name="Tsubouchi T."/>
            <person name="Morono Y."/>
            <person name="Uchiyama I."/>
            <person name="Ito T."/>
            <person name="Fujiyama A."/>
            <person name="Inagaki F."/>
            <person name="Takami H."/>
        </authorList>
    </citation>
    <scope>NUCLEOTIDE SEQUENCE</scope>
    <source>
        <strain evidence="2">Expedition CK06-06</strain>
    </source>
</reference>